<dbReference type="RefSeq" id="WP_260592608.1">
    <property type="nucleotide sequence ID" value="NZ_CP104003.1"/>
</dbReference>
<reference evidence="2" key="1">
    <citation type="submission" date="2022-09" db="EMBL/GenBank/DDBJ databases">
        <title>Diverse halophilic archaea isolated from saline environments.</title>
        <authorList>
            <person name="Cui H.-L."/>
        </authorList>
    </citation>
    <scope>NUCLEOTIDE SEQUENCE</scope>
    <source>
        <strain evidence="2">ZS-35-S2</strain>
    </source>
</reference>
<dbReference type="InterPro" id="IPR050508">
    <property type="entry name" value="Methyltransf_Superfamily"/>
</dbReference>
<evidence type="ECO:0000313" key="3">
    <source>
        <dbReference type="Proteomes" id="UP001057580"/>
    </source>
</evidence>
<dbReference type="Pfam" id="PF08241">
    <property type="entry name" value="Methyltransf_11"/>
    <property type="match status" value="1"/>
</dbReference>
<gene>
    <name evidence="2" type="ORF">N0B31_15905</name>
</gene>
<protein>
    <submittedName>
        <fullName evidence="2">Methyltransferase domain-containing protein</fullName>
    </submittedName>
</protein>
<dbReference type="KEGG" id="ssai:N0B31_15905"/>
<proteinExistence type="predicted"/>
<evidence type="ECO:0000313" key="2">
    <source>
        <dbReference type="EMBL" id="UWM53614.1"/>
    </source>
</evidence>
<dbReference type="CDD" id="cd02440">
    <property type="entry name" value="AdoMet_MTases"/>
    <property type="match status" value="1"/>
</dbReference>
<dbReference type="EMBL" id="CP104003">
    <property type="protein sequence ID" value="UWM53614.1"/>
    <property type="molecule type" value="Genomic_DNA"/>
</dbReference>
<dbReference type="GO" id="GO:0008757">
    <property type="term" value="F:S-adenosylmethionine-dependent methyltransferase activity"/>
    <property type="evidence" value="ECO:0007669"/>
    <property type="project" value="InterPro"/>
</dbReference>
<keyword evidence="2" id="KW-0489">Methyltransferase</keyword>
<dbReference type="Gene3D" id="3.40.50.150">
    <property type="entry name" value="Vaccinia Virus protein VP39"/>
    <property type="match status" value="1"/>
</dbReference>
<dbReference type="AlphaFoldDB" id="A0A9E7UAA2"/>
<dbReference type="PANTHER" id="PTHR42912:SF93">
    <property type="entry name" value="N6-ADENOSINE-METHYLTRANSFERASE TMT1A"/>
    <property type="match status" value="1"/>
</dbReference>
<dbReference type="Proteomes" id="UP001057580">
    <property type="component" value="Chromosome"/>
</dbReference>
<name>A0A9E7UAA2_9EURY</name>
<dbReference type="InterPro" id="IPR013216">
    <property type="entry name" value="Methyltransf_11"/>
</dbReference>
<organism evidence="2 3">
    <name type="scientific">Salinirubellus salinus</name>
    <dbReference type="NCBI Taxonomy" id="1364945"/>
    <lineage>
        <taxon>Archaea</taxon>
        <taxon>Methanobacteriati</taxon>
        <taxon>Methanobacteriota</taxon>
        <taxon>Stenosarchaea group</taxon>
        <taxon>Halobacteria</taxon>
        <taxon>Halobacteriales</taxon>
        <taxon>Natronomonadaceae</taxon>
        <taxon>Salinirubellus</taxon>
    </lineage>
</organism>
<dbReference type="GeneID" id="74943937"/>
<dbReference type="InterPro" id="IPR029063">
    <property type="entry name" value="SAM-dependent_MTases_sf"/>
</dbReference>
<accession>A0A9E7UAA2</accession>
<dbReference type="PANTHER" id="PTHR42912">
    <property type="entry name" value="METHYLTRANSFERASE"/>
    <property type="match status" value="1"/>
</dbReference>
<dbReference type="GO" id="GO:0032259">
    <property type="term" value="P:methylation"/>
    <property type="evidence" value="ECO:0007669"/>
    <property type="project" value="UniProtKB-KW"/>
</dbReference>
<evidence type="ECO:0000259" key="1">
    <source>
        <dbReference type="Pfam" id="PF08241"/>
    </source>
</evidence>
<feature type="domain" description="Methyltransferase type 11" evidence="1">
    <location>
        <begin position="37"/>
        <end position="123"/>
    </location>
</feature>
<sequence length="264" mass="28370">MRRFTESYLARTREGMWAGGEREALADLELASADRVLDVGCGSGEFTAVLAEESPGRVVGADRDPDLLAAADCEGVRADAHALPFPDDTFDVVACQALLVNLPDPARALREFVRVARPGGRVAAVEPDNAAVSVESSVGAEAALAQRARDLYVAGAATDVALGGVRDLFDAVGLADVTVRRYEQTLTVEPPYAEEDVRAVARKAKAADLRERRGVLANGGASEAELDELRRAWREMGREAVRQVGEGSYRRRETVPFYVTVGRV</sequence>
<dbReference type="SUPFAM" id="SSF53335">
    <property type="entry name" value="S-adenosyl-L-methionine-dependent methyltransferases"/>
    <property type="match status" value="1"/>
</dbReference>
<keyword evidence="3" id="KW-1185">Reference proteome</keyword>
<keyword evidence="2" id="KW-0808">Transferase</keyword>